<keyword evidence="2" id="KW-1185">Reference proteome</keyword>
<reference evidence="1" key="1">
    <citation type="submission" date="2023-11" db="EMBL/GenBank/DDBJ databases">
        <authorList>
            <person name="De Vega J J."/>
            <person name="De Vega J J."/>
        </authorList>
    </citation>
    <scope>NUCLEOTIDE SEQUENCE</scope>
</reference>
<proteinExistence type="predicted"/>
<dbReference type="EMBL" id="CAVNYO010000162">
    <property type="protein sequence ID" value="CAK5270263.1"/>
    <property type="molecule type" value="Genomic_DNA"/>
</dbReference>
<name>A0AAD2Q2Y2_9AGAR</name>
<dbReference type="AlphaFoldDB" id="A0AAD2Q2Y2"/>
<evidence type="ECO:0000313" key="2">
    <source>
        <dbReference type="Proteomes" id="UP001295794"/>
    </source>
</evidence>
<protein>
    <submittedName>
        <fullName evidence="1">Uncharacterized protein</fullName>
    </submittedName>
</protein>
<gene>
    <name evidence="1" type="ORF">MYCIT1_LOCUS14531</name>
</gene>
<comment type="caution">
    <text evidence="1">The sequence shown here is derived from an EMBL/GenBank/DDBJ whole genome shotgun (WGS) entry which is preliminary data.</text>
</comment>
<sequence length="93" mass="10490">VWCPQSRIRSLRDRIRTGLFAGMFRPDGLNLRKTTGAPVDPLLRLLSTVGACLSLQVAWIPCPERASIHRPLARRRKTWTPGPVLRHPKTDAI</sequence>
<evidence type="ECO:0000313" key="1">
    <source>
        <dbReference type="EMBL" id="CAK5270263.1"/>
    </source>
</evidence>
<dbReference type="Proteomes" id="UP001295794">
    <property type="component" value="Unassembled WGS sequence"/>
</dbReference>
<organism evidence="1 2">
    <name type="scientific">Mycena citricolor</name>
    <dbReference type="NCBI Taxonomy" id="2018698"/>
    <lineage>
        <taxon>Eukaryota</taxon>
        <taxon>Fungi</taxon>
        <taxon>Dikarya</taxon>
        <taxon>Basidiomycota</taxon>
        <taxon>Agaricomycotina</taxon>
        <taxon>Agaricomycetes</taxon>
        <taxon>Agaricomycetidae</taxon>
        <taxon>Agaricales</taxon>
        <taxon>Marasmiineae</taxon>
        <taxon>Mycenaceae</taxon>
        <taxon>Mycena</taxon>
    </lineage>
</organism>
<feature type="non-terminal residue" evidence="1">
    <location>
        <position position="1"/>
    </location>
</feature>
<accession>A0AAD2Q2Y2</accession>